<organism evidence="1 2">
    <name type="scientific">Candidatus Tanganyikabacteria bacterium</name>
    <dbReference type="NCBI Taxonomy" id="2961651"/>
    <lineage>
        <taxon>Bacteria</taxon>
        <taxon>Bacillati</taxon>
        <taxon>Candidatus Sericytochromatia</taxon>
        <taxon>Candidatus Tanganyikabacteria</taxon>
    </lineage>
</organism>
<evidence type="ECO:0000313" key="2">
    <source>
        <dbReference type="Proteomes" id="UP000703893"/>
    </source>
</evidence>
<reference evidence="1 2" key="1">
    <citation type="submission" date="2019-03" db="EMBL/GenBank/DDBJ databases">
        <title>Lake Tanganyika Metagenome-Assembled Genomes (MAGs).</title>
        <authorList>
            <person name="Tran P."/>
        </authorList>
    </citation>
    <scope>NUCLEOTIDE SEQUENCE [LARGE SCALE GENOMIC DNA]</scope>
    <source>
        <strain evidence="1">K_DeepCast_65m_m2_236</strain>
    </source>
</reference>
<evidence type="ECO:0008006" key="3">
    <source>
        <dbReference type="Google" id="ProtNLM"/>
    </source>
</evidence>
<evidence type="ECO:0000313" key="1">
    <source>
        <dbReference type="EMBL" id="MBM3273922.1"/>
    </source>
</evidence>
<accession>A0A937X342</accession>
<gene>
    <name evidence="1" type="ORF">FJZ00_02125</name>
</gene>
<dbReference type="Proteomes" id="UP000703893">
    <property type="component" value="Unassembled WGS sequence"/>
</dbReference>
<dbReference type="InterPro" id="IPR011042">
    <property type="entry name" value="6-blade_b-propeller_TolB-like"/>
</dbReference>
<dbReference type="SUPFAM" id="SSF101898">
    <property type="entry name" value="NHL repeat"/>
    <property type="match status" value="1"/>
</dbReference>
<dbReference type="Gene3D" id="2.120.10.30">
    <property type="entry name" value="TolB, C-terminal domain"/>
    <property type="match status" value="1"/>
</dbReference>
<proteinExistence type="predicted"/>
<dbReference type="EMBL" id="VGJX01000078">
    <property type="protein sequence ID" value="MBM3273922.1"/>
    <property type="molecule type" value="Genomic_DNA"/>
</dbReference>
<sequence>GLANATQIGQTYGAQVDTLGNLYFCDNYGRRIRVVPKADGSVPFAVKGTGETVVPAGASLKGRVYRVLGNGAAGEGTMGEKAYDAMIREPYNFHIDADGGLYLAEFGNNRIVYVATR</sequence>
<feature type="non-terminal residue" evidence="1">
    <location>
        <position position="1"/>
    </location>
</feature>
<protein>
    <recommendedName>
        <fullName evidence="3">Gluconolaconase</fullName>
    </recommendedName>
</protein>
<name>A0A937X342_9BACT</name>
<comment type="caution">
    <text evidence="1">The sequence shown here is derived from an EMBL/GenBank/DDBJ whole genome shotgun (WGS) entry which is preliminary data.</text>
</comment>
<dbReference type="AlphaFoldDB" id="A0A937X342"/>